<dbReference type="InterPro" id="IPR003597">
    <property type="entry name" value="Ig_C1-set"/>
</dbReference>
<dbReference type="SUPFAM" id="SSF48726">
    <property type="entry name" value="Immunoglobulin"/>
    <property type="match status" value="1"/>
</dbReference>
<evidence type="ECO:0000313" key="5">
    <source>
        <dbReference type="Proteomes" id="UP000527355"/>
    </source>
</evidence>
<sequence>MSFLRDNTAPMQEESSDFSRNLLSPSWLTGPGTEDRCQFVALQPEGQQLIRFQAPLDVGLRISSSPCGISPHIKHRYQNIMSLRSGSEAESLWYTFGQGTTLEIKRAVAKPSVFIFPPSSEQLKTGSASVVCLLSGFYPRTVSVRWTVDGVVHTEGIQTSAPELDGKDSTYSLSSTLTLSGSEYARHAVYACEVTHQALPATLVKSFSSTEC</sequence>
<accession>A0A7J7ZYV1</accession>
<protein>
    <recommendedName>
        <fullName evidence="3">Ig-like domain-containing protein</fullName>
    </recommendedName>
</protein>
<evidence type="ECO:0000256" key="1">
    <source>
        <dbReference type="ARBA" id="ARBA00023157"/>
    </source>
</evidence>
<evidence type="ECO:0000259" key="3">
    <source>
        <dbReference type="PROSITE" id="PS50835"/>
    </source>
</evidence>
<comment type="caution">
    <text evidence="4">The sequence shown here is derived from an EMBL/GenBank/DDBJ whole genome shotgun (WGS) entry which is preliminary data.</text>
</comment>
<proteinExistence type="predicted"/>
<dbReference type="PROSITE" id="PS00290">
    <property type="entry name" value="IG_MHC"/>
    <property type="match status" value="1"/>
</dbReference>
<dbReference type="PANTHER" id="PTHR23411">
    <property type="entry name" value="TAPASIN"/>
    <property type="match status" value="1"/>
</dbReference>
<dbReference type="CDD" id="cd07699">
    <property type="entry name" value="IgC1_L"/>
    <property type="match status" value="1"/>
</dbReference>
<reference evidence="4 5" key="1">
    <citation type="journal article" date="2020" name="Nature">
        <title>Six reference-quality genomes reveal evolution of bat adaptations.</title>
        <authorList>
            <person name="Jebb D."/>
            <person name="Huang Z."/>
            <person name="Pippel M."/>
            <person name="Hughes G.M."/>
            <person name="Lavrichenko K."/>
            <person name="Devanna P."/>
            <person name="Winkler S."/>
            <person name="Jermiin L.S."/>
            <person name="Skirmuntt E.C."/>
            <person name="Katzourakis A."/>
            <person name="Burkitt-Gray L."/>
            <person name="Ray D.A."/>
            <person name="Sullivan K.A.M."/>
            <person name="Roscito J.G."/>
            <person name="Kirilenko B.M."/>
            <person name="Davalos L.M."/>
            <person name="Corthals A.P."/>
            <person name="Power M.L."/>
            <person name="Jones G."/>
            <person name="Ransome R.D."/>
            <person name="Dechmann D.K.N."/>
            <person name="Locatelli A.G."/>
            <person name="Puechmaille S.J."/>
            <person name="Fedrigo O."/>
            <person name="Jarvis E.D."/>
            <person name="Hiller M."/>
            <person name="Vernes S.C."/>
            <person name="Myers E.W."/>
            <person name="Teeling E.C."/>
        </authorList>
    </citation>
    <scope>NUCLEOTIDE SEQUENCE [LARGE SCALE GENOMIC DNA]</scope>
    <source>
        <strain evidence="4">MMyoMyo1</strain>
        <tissue evidence="4">Flight muscle</tissue>
    </source>
</reference>
<dbReference type="EMBL" id="JABWUV010000002">
    <property type="protein sequence ID" value="KAF6378900.1"/>
    <property type="molecule type" value="Genomic_DNA"/>
</dbReference>
<keyword evidence="5" id="KW-1185">Reference proteome</keyword>
<dbReference type="Proteomes" id="UP000527355">
    <property type="component" value="Unassembled WGS sequence"/>
</dbReference>
<evidence type="ECO:0000256" key="2">
    <source>
        <dbReference type="ARBA" id="ARBA00023319"/>
    </source>
</evidence>
<evidence type="ECO:0000313" key="4">
    <source>
        <dbReference type="EMBL" id="KAF6378900.1"/>
    </source>
</evidence>
<dbReference type="InterPro" id="IPR050380">
    <property type="entry name" value="Immune_Resp_Modulators"/>
</dbReference>
<feature type="domain" description="Ig-like" evidence="3">
    <location>
        <begin position="111"/>
        <end position="208"/>
    </location>
</feature>
<keyword evidence="2" id="KW-0393">Immunoglobulin domain</keyword>
<dbReference type="InterPro" id="IPR003006">
    <property type="entry name" value="Ig/MHC_CS"/>
</dbReference>
<dbReference type="Gene3D" id="2.60.40.10">
    <property type="entry name" value="Immunoglobulins"/>
    <property type="match status" value="1"/>
</dbReference>
<organism evidence="4 5">
    <name type="scientific">Myotis myotis</name>
    <name type="common">Greater mouse-eared bat</name>
    <name type="synonym">Vespertilio myotis</name>
    <dbReference type="NCBI Taxonomy" id="51298"/>
    <lineage>
        <taxon>Eukaryota</taxon>
        <taxon>Metazoa</taxon>
        <taxon>Chordata</taxon>
        <taxon>Craniata</taxon>
        <taxon>Vertebrata</taxon>
        <taxon>Euteleostomi</taxon>
        <taxon>Mammalia</taxon>
        <taxon>Eutheria</taxon>
        <taxon>Laurasiatheria</taxon>
        <taxon>Chiroptera</taxon>
        <taxon>Yangochiroptera</taxon>
        <taxon>Vespertilionidae</taxon>
        <taxon>Myotis</taxon>
    </lineage>
</organism>
<dbReference type="FunFam" id="2.60.40.10:FF:000283">
    <property type="entry name" value="Immunoglobulin kappa constant"/>
    <property type="match status" value="1"/>
</dbReference>
<dbReference type="VEuPathDB" id="HostDB:LOC118677503"/>
<dbReference type="InterPro" id="IPR007110">
    <property type="entry name" value="Ig-like_dom"/>
</dbReference>
<dbReference type="PROSITE" id="PS50835">
    <property type="entry name" value="IG_LIKE"/>
    <property type="match status" value="1"/>
</dbReference>
<dbReference type="InterPro" id="IPR013783">
    <property type="entry name" value="Ig-like_fold"/>
</dbReference>
<name>A0A7J7ZYV1_MYOMY</name>
<dbReference type="AlphaFoldDB" id="A0A7J7ZYV1"/>
<dbReference type="Pfam" id="PF07654">
    <property type="entry name" value="C1-set"/>
    <property type="match status" value="1"/>
</dbReference>
<dbReference type="SMART" id="SM00407">
    <property type="entry name" value="IGc1"/>
    <property type="match status" value="1"/>
</dbReference>
<dbReference type="InterPro" id="IPR036179">
    <property type="entry name" value="Ig-like_dom_sf"/>
</dbReference>
<gene>
    <name evidence="4" type="ORF">mMyoMyo1_009789</name>
</gene>
<keyword evidence="1" id="KW-1015">Disulfide bond</keyword>